<dbReference type="EMBL" id="JAHLFV010000032">
    <property type="protein sequence ID" value="MBU3849206.1"/>
    <property type="molecule type" value="Genomic_DNA"/>
</dbReference>
<keyword evidence="1" id="KW-0540">Nuclease</keyword>
<comment type="caution">
    <text evidence="1">The sequence shown here is derived from an EMBL/GenBank/DDBJ whole genome shotgun (WGS) entry which is preliminary data.</text>
</comment>
<gene>
    <name evidence="1" type="ORF">IAA16_01420</name>
</gene>
<keyword evidence="1" id="KW-0378">Hydrolase</keyword>
<evidence type="ECO:0000313" key="1">
    <source>
        <dbReference type="EMBL" id="MBU3849206.1"/>
    </source>
</evidence>
<reference evidence="1" key="1">
    <citation type="journal article" date="2021" name="PeerJ">
        <title>Extensive microbial diversity within the chicken gut microbiome revealed by metagenomics and culture.</title>
        <authorList>
            <person name="Gilroy R."/>
            <person name="Ravi A."/>
            <person name="Getino M."/>
            <person name="Pursley I."/>
            <person name="Horton D.L."/>
            <person name="Alikhan N.F."/>
            <person name="Baker D."/>
            <person name="Gharbi K."/>
            <person name="Hall N."/>
            <person name="Watson M."/>
            <person name="Adriaenssens E.M."/>
            <person name="Foster-Nyarko E."/>
            <person name="Jarju S."/>
            <person name="Secka A."/>
            <person name="Antonio M."/>
            <person name="Oren A."/>
            <person name="Chaudhuri R.R."/>
            <person name="La Ragione R."/>
            <person name="Hildebrand F."/>
            <person name="Pallen M.J."/>
        </authorList>
    </citation>
    <scope>NUCLEOTIDE SEQUENCE</scope>
    <source>
        <strain evidence="1">Gambia15-2214</strain>
    </source>
</reference>
<sequence length="56" mass="6395">MHNGFADSHLYLNQWIGTQKQWGAAELEQRGRTANLYQLPPAVAAFAERTDRKHLS</sequence>
<proteinExistence type="predicted"/>
<reference evidence="1" key="2">
    <citation type="submission" date="2021-04" db="EMBL/GenBank/DDBJ databases">
        <authorList>
            <person name="Gilroy R."/>
        </authorList>
    </citation>
    <scope>NUCLEOTIDE SEQUENCE</scope>
    <source>
        <strain evidence="1">Gambia15-2214</strain>
    </source>
</reference>
<keyword evidence="1" id="KW-0255">Endonuclease</keyword>
<dbReference type="AlphaFoldDB" id="A0A9E2L1Z3"/>
<dbReference type="Proteomes" id="UP000823914">
    <property type="component" value="Unassembled WGS sequence"/>
</dbReference>
<dbReference type="GO" id="GO:0004519">
    <property type="term" value="F:endonuclease activity"/>
    <property type="evidence" value="ECO:0007669"/>
    <property type="project" value="UniProtKB-KW"/>
</dbReference>
<organism evidence="1 2">
    <name type="scientific">Candidatus Treponema excrementipullorum</name>
    <dbReference type="NCBI Taxonomy" id="2838768"/>
    <lineage>
        <taxon>Bacteria</taxon>
        <taxon>Pseudomonadati</taxon>
        <taxon>Spirochaetota</taxon>
        <taxon>Spirochaetia</taxon>
        <taxon>Spirochaetales</taxon>
        <taxon>Treponemataceae</taxon>
        <taxon>Treponema</taxon>
    </lineage>
</organism>
<evidence type="ECO:0000313" key="2">
    <source>
        <dbReference type="Proteomes" id="UP000823914"/>
    </source>
</evidence>
<name>A0A9E2L1Z3_9SPIR</name>
<protein>
    <submittedName>
        <fullName evidence="1">HNH endonuclease family protein</fullName>
    </submittedName>
</protein>
<accession>A0A9E2L1Z3</accession>